<dbReference type="AlphaFoldDB" id="A0A699KRW3"/>
<dbReference type="EMBL" id="BKCJ010536570">
    <property type="protein sequence ID" value="GFB02791.1"/>
    <property type="molecule type" value="Genomic_DNA"/>
</dbReference>
<evidence type="ECO:0000313" key="1">
    <source>
        <dbReference type="EMBL" id="GFB02791.1"/>
    </source>
</evidence>
<gene>
    <name evidence="1" type="ORF">Tci_674762</name>
</gene>
<proteinExistence type="predicted"/>
<comment type="caution">
    <text evidence="1">The sequence shown here is derived from an EMBL/GenBank/DDBJ whole genome shotgun (WGS) entry which is preliminary data.</text>
</comment>
<organism evidence="1">
    <name type="scientific">Tanacetum cinerariifolium</name>
    <name type="common">Dalmatian daisy</name>
    <name type="synonym">Chrysanthemum cinerariifolium</name>
    <dbReference type="NCBI Taxonomy" id="118510"/>
    <lineage>
        <taxon>Eukaryota</taxon>
        <taxon>Viridiplantae</taxon>
        <taxon>Streptophyta</taxon>
        <taxon>Embryophyta</taxon>
        <taxon>Tracheophyta</taxon>
        <taxon>Spermatophyta</taxon>
        <taxon>Magnoliopsida</taxon>
        <taxon>eudicotyledons</taxon>
        <taxon>Gunneridae</taxon>
        <taxon>Pentapetalae</taxon>
        <taxon>asterids</taxon>
        <taxon>campanulids</taxon>
        <taxon>Asterales</taxon>
        <taxon>Asteraceae</taxon>
        <taxon>Asteroideae</taxon>
        <taxon>Anthemideae</taxon>
        <taxon>Anthemidinae</taxon>
        <taxon>Tanacetum</taxon>
    </lineage>
</organism>
<reference evidence="1" key="1">
    <citation type="journal article" date="2019" name="Sci. Rep.">
        <title>Draft genome of Tanacetum cinerariifolium, the natural source of mosquito coil.</title>
        <authorList>
            <person name="Yamashiro T."/>
            <person name="Shiraishi A."/>
            <person name="Satake H."/>
            <person name="Nakayama K."/>
        </authorList>
    </citation>
    <scope>NUCLEOTIDE SEQUENCE</scope>
</reference>
<evidence type="ECO:0008006" key="2">
    <source>
        <dbReference type="Google" id="ProtNLM"/>
    </source>
</evidence>
<protein>
    <recommendedName>
        <fullName evidence="2">Reverse transcriptase domain-containing protein</fullName>
    </recommendedName>
</protein>
<sequence>MATPYLNGTHTIPRLSNLHPVEPITNDNIKIKISKELLTELRNNAYNGAEPNDAADHITRFLEIIDLVKISNVNTEELYFLAFPYSFIEKARRWSMHKGNDKITSWVELVDKFFYKYNPLSCASKTNNANVRECHLRFMNWLSSKFKNPWKLNSATKNAL</sequence>
<accession>A0A699KRW3</accession>
<name>A0A699KRW3_TANCI</name>